<dbReference type="Proteomes" id="UP000321599">
    <property type="component" value="Unassembled WGS sequence"/>
</dbReference>
<evidence type="ECO:0000313" key="3">
    <source>
        <dbReference type="EMBL" id="TWO29235.1"/>
    </source>
</evidence>
<gene>
    <name evidence="3" type="ORF">XK09_04560</name>
</gene>
<feature type="compositionally biased region" description="Polar residues" evidence="1">
    <location>
        <begin position="89"/>
        <end position="101"/>
    </location>
</feature>
<evidence type="ECO:0000259" key="2">
    <source>
        <dbReference type="Pfam" id="PF18809"/>
    </source>
</evidence>
<organism evidence="3 4">
    <name type="scientific">Campylobacter lanienae</name>
    <dbReference type="NCBI Taxonomy" id="75658"/>
    <lineage>
        <taxon>Bacteria</taxon>
        <taxon>Pseudomonadati</taxon>
        <taxon>Campylobacterota</taxon>
        <taxon>Epsilonproteobacteria</taxon>
        <taxon>Campylobacterales</taxon>
        <taxon>Campylobacteraceae</taxon>
        <taxon>Campylobacter</taxon>
    </lineage>
</organism>
<dbReference type="EMBL" id="VOAV01000018">
    <property type="protein sequence ID" value="TWO29235.1"/>
    <property type="molecule type" value="Genomic_DNA"/>
</dbReference>
<evidence type="ECO:0000313" key="4">
    <source>
        <dbReference type="Proteomes" id="UP000321599"/>
    </source>
</evidence>
<feature type="region of interest" description="Disordered" evidence="1">
    <location>
        <begin position="89"/>
        <end position="108"/>
    </location>
</feature>
<evidence type="ECO:0000256" key="1">
    <source>
        <dbReference type="SAM" id="MobiDB-lite"/>
    </source>
</evidence>
<dbReference type="RefSeq" id="WP_147498906.1">
    <property type="nucleotide sequence ID" value="NZ_VOAV01000018.1"/>
</dbReference>
<proteinExistence type="predicted"/>
<reference evidence="3 4" key="1">
    <citation type="submission" date="2019-07" db="EMBL/GenBank/DDBJ databases">
        <title>Rapid identification of Enteric Bacteria from Whole Genome Sequences (WGS) using Average Nucleotide Identity (ANI).</title>
        <authorList>
            <person name="Lane C."/>
        </authorList>
    </citation>
    <scope>NUCLEOTIDE SEQUENCE [LARGE SCALE GENOMIC DNA]</scope>
    <source>
        <strain evidence="3 4">2013D-9588</strain>
    </source>
</reference>
<keyword evidence="4" id="KW-1185">Reference proteome</keyword>
<feature type="compositionally biased region" description="Low complexity" evidence="1">
    <location>
        <begin position="322"/>
        <end position="332"/>
    </location>
</feature>
<comment type="caution">
    <text evidence="3">The sequence shown here is derived from an EMBL/GenBank/DDBJ whole genome shotgun (WGS) entry which is preliminary data.</text>
</comment>
<name>A0ABY3G9D3_9BACT</name>
<dbReference type="InterPro" id="IPR041092">
    <property type="entry name" value="PBECR1"/>
</dbReference>
<feature type="region of interest" description="Disordered" evidence="1">
    <location>
        <begin position="322"/>
        <end position="365"/>
    </location>
</feature>
<accession>A0ABY3G9D3</accession>
<sequence length="786" mass="87520">MAEFILLNKAILNANGDFKLAIKNIDNIPDGNLPTPTRNLLNEFKETVKEIEKQVVKADNQPNLANQANSGNIDSLTKQISYLQNAIKNSTKDAPTPSTATKEVDSLSEATPNLTQNSIKGDGFVISGSGVEPKSDLNVKISIDEWVKELAGINPNKQIIADLEHLYEKHKELFSKPSEVFKLIKAVKDNPTFFYTNNQPNIALIGSILENGKLGKIGIQKDFNSDNLQVRHATYSSNAKKENERLLKRNSYPVGSPTPTQLTFGKTAEPTANGAKALLGKKDGAIAGTPAPATTRPNNGVEGEIIKNRTNAQTIPNQSIKQAETTAKTAEPTPKPQEPMATTAKETQEPTPQAKADEANINPKSNYKKHEKPIELDFKEAIDKGFNVDINALKHFYKNSGNSPLNYMREYMAELDQIEKKALGNEAKDRLKTLYENFFYSVKAVERHKPNQIAEYSSIGGQKEFEKIKEFRNEIEKAPTNQKALDALEKIEFVNNLENSPAFKLAKRQKTMKKEFIKEARNALKQATNLALKPLSQFLIKYGKSEEFLTKSSIISKIELENARDLRGFKLNIRPIKEFGTNYAEFYRDGQNAIKKLLTERQGQMAGAFHKDGLGDIDLVWGNDKIGLNKIILKHSDDFKSFGGIENGLNEIITNGKIINENGVDTIWYKKGNDYYVVGLSKGFNGTRNNNWVITSYKKSTGYIPNEVKGDTANLSAYSGKFKGELTSPHPPLTNTETIPNQNINQAETAKAQKAGQYAKWLSQADKMPPQAPDELYKAYNKAKRT</sequence>
<dbReference type="Pfam" id="PF18809">
    <property type="entry name" value="PBECR1"/>
    <property type="match status" value="1"/>
</dbReference>
<feature type="domain" description="Phage-Barnase-EndoU-ColicinE5/D-RelE-like nuclease" evidence="2">
    <location>
        <begin position="608"/>
        <end position="700"/>
    </location>
</feature>
<protein>
    <recommendedName>
        <fullName evidence="2">Phage-Barnase-EndoU-ColicinE5/D-RelE-like nuclease domain-containing protein</fullName>
    </recommendedName>
</protein>